<evidence type="ECO:0000313" key="1">
    <source>
        <dbReference type="EMBL" id="KAB8130108.1"/>
    </source>
</evidence>
<evidence type="ECO:0000313" key="2">
    <source>
        <dbReference type="Proteomes" id="UP000480246"/>
    </source>
</evidence>
<gene>
    <name evidence="1" type="ORF">F9U64_14450</name>
</gene>
<dbReference type="AlphaFoldDB" id="A0A7C8GS98"/>
<dbReference type="EMBL" id="WEID01000072">
    <property type="protein sequence ID" value="KAB8130108.1"/>
    <property type="molecule type" value="Genomic_DNA"/>
</dbReference>
<name>A0A7C8GS98_9BACI</name>
<accession>A0A7C8GS98</accession>
<reference evidence="1 2" key="1">
    <citation type="submission" date="2019-10" db="EMBL/GenBank/DDBJ databases">
        <title>Gracilibacillus sp. nov. isolated from rice seeds.</title>
        <authorList>
            <person name="He S."/>
        </authorList>
    </citation>
    <scope>NUCLEOTIDE SEQUENCE [LARGE SCALE GENOMIC DNA]</scope>
    <source>
        <strain evidence="1 2">TD8</strain>
    </source>
</reference>
<sequence length="64" mass="7450">MSCKQSVFIRMLSKSKQKEIEYHLRKFGLSEENIELAMASKLNELKGILKRHNPAATCYYISEN</sequence>
<protein>
    <submittedName>
        <fullName evidence="1">Uncharacterized protein</fullName>
    </submittedName>
</protein>
<keyword evidence="2" id="KW-1185">Reference proteome</keyword>
<dbReference type="RefSeq" id="WP_153404993.1">
    <property type="nucleotide sequence ID" value="NZ_ML762435.1"/>
</dbReference>
<dbReference type="Proteomes" id="UP000480246">
    <property type="component" value="Unassembled WGS sequence"/>
</dbReference>
<organism evidence="1 2">
    <name type="scientific">Gracilibacillus oryzae</name>
    <dbReference type="NCBI Taxonomy" id="1672701"/>
    <lineage>
        <taxon>Bacteria</taxon>
        <taxon>Bacillati</taxon>
        <taxon>Bacillota</taxon>
        <taxon>Bacilli</taxon>
        <taxon>Bacillales</taxon>
        <taxon>Bacillaceae</taxon>
        <taxon>Gracilibacillus</taxon>
    </lineage>
</organism>
<proteinExistence type="predicted"/>
<comment type="caution">
    <text evidence="1">The sequence shown here is derived from an EMBL/GenBank/DDBJ whole genome shotgun (WGS) entry which is preliminary data.</text>
</comment>